<geneLocation type="plasmid" evidence="4 5">
    <name>unnamed 2</name>
</geneLocation>
<feature type="region of interest" description="Disordered" evidence="2">
    <location>
        <begin position="327"/>
        <end position="355"/>
    </location>
</feature>
<feature type="domain" description="PPE" evidence="3">
    <location>
        <begin position="5"/>
        <end position="164"/>
    </location>
</feature>
<comment type="similarity">
    <text evidence="1">Belongs to the mycobacterial PPE family.</text>
</comment>
<evidence type="ECO:0000259" key="3">
    <source>
        <dbReference type="Pfam" id="PF00823"/>
    </source>
</evidence>
<dbReference type="AlphaFoldDB" id="A0A7U5MRI5"/>
<organism evidence="4 5">
    <name type="scientific">Mycobacterium intracellulare subsp. chimaera</name>
    <dbReference type="NCBI Taxonomy" id="222805"/>
    <lineage>
        <taxon>Bacteria</taxon>
        <taxon>Bacillati</taxon>
        <taxon>Actinomycetota</taxon>
        <taxon>Actinomycetes</taxon>
        <taxon>Mycobacteriales</taxon>
        <taxon>Mycobacteriaceae</taxon>
        <taxon>Mycobacterium</taxon>
        <taxon>Mycobacterium avium complex (MAC)</taxon>
    </lineage>
</organism>
<dbReference type="InterPro" id="IPR038332">
    <property type="entry name" value="PPE_sf"/>
</dbReference>
<evidence type="ECO:0000256" key="1">
    <source>
        <dbReference type="ARBA" id="ARBA00010652"/>
    </source>
</evidence>
<evidence type="ECO:0000313" key="4">
    <source>
        <dbReference type="EMBL" id="ASL18389.1"/>
    </source>
</evidence>
<dbReference type="SUPFAM" id="SSF140459">
    <property type="entry name" value="PE/PPE dimer-like"/>
    <property type="match status" value="1"/>
</dbReference>
<name>A0A7U5MRI5_MYCIT</name>
<keyword evidence="4" id="KW-0614">Plasmid</keyword>
<dbReference type="RefSeq" id="WP_089152589.1">
    <property type="nucleotide sequence ID" value="NZ_CP015269.1"/>
</dbReference>
<proteinExistence type="inferred from homology"/>
<protein>
    <submittedName>
        <fullName evidence="4">PPE family protein</fullName>
    </submittedName>
</protein>
<evidence type="ECO:0000256" key="2">
    <source>
        <dbReference type="SAM" id="MobiDB-lite"/>
    </source>
</evidence>
<accession>A0A7U5MRI5</accession>
<dbReference type="EMBL" id="CP015269">
    <property type="protein sequence ID" value="ASL18389.1"/>
    <property type="molecule type" value="Genomic_DNA"/>
</dbReference>
<feature type="compositionally biased region" description="Gly residues" evidence="2">
    <location>
        <begin position="338"/>
        <end position="348"/>
    </location>
</feature>
<dbReference type="Proteomes" id="UP000198286">
    <property type="component" value="Plasmid unnamed 2"/>
</dbReference>
<dbReference type="Pfam" id="PF00823">
    <property type="entry name" value="PPE"/>
    <property type="match status" value="1"/>
</dbReference>
<gene>
    <name evidence="4" type="ORF">MYCOZU2_06044</name>
</gene>
<sequence>MTEPWTTYTPEMNAFRMEAGTGPETYMAAATALSALAASFEIQQGVLLAHAGVMATLWPGLTVAARQAKVTAYSAWLDTMMAECARLAAACVVIAEAYTSARAGIIPSAACVQNRISQAAAVATNFCGINQPLITFLDTTYVEHWTQNATAMTTYDAQVITASAPVPKMPPPPLVNPAEPALDAAQQAVGDMAQNAAGSITNQGTDASQFMQPLQEAMSAPQQLVGQTGQLMQPFQQALSAPEQMMGQFMSGLNGMSSGGMGADNLSYSPLAAMGGAGVAPTLSGASSGGAFASGGVGGLRPALAAPTGGLSTMSSTQSLSAGARSVVPASSSPMNGMGSGGLGGAGMRGKEEQSSRQPVAIEAGVAPIADTDSVRANEILATWLPKRAGGLH</sequence>
<dbReference type="Gene3D" id="1.20.1260.20">
    <property type="entry name" value="PPE superfamily"/>
    <property type="match status" value="1"/>
</dbReference>
<dbReference type="InterPro" id="IPR000030">
    <property type="entry name" value="PPE_dom"/>
</dbReference>
<evidence type="ECO:0000313" key="5">
    <source>
        <dbReference type="Proteomes" id="UP000198286"/>
    </source>
</evidence>
<reference evidence="4 5" key="1">
    <citation type="journal article" date="2017" name="Lancet Infect. Dis.">
        <title>Global outbreak of severe Mycobacterium chimaera disease after cardiac surgery: a molecular epidemiological study.</title>
        <authorList>
            <person name="van Ingen J."/>
            <person name="Kohl T."/>
            <person name="Kranzer K."/>
            <person name="Hasse B."/>
            <person name="Keller P."/>
            <person name="Szafranska A."/>
            <person name="Hillemann D."/>
            <person name="Chand M."/>
            <person name="Schreiber P."/>
            <person name="Sommerstein R."/>
            <person name="Berger C."/>
            <person name="Genoni M."/>
            <person name="Ruegg C."/>
            <person name="Troillet N."/>
            <person name="Widmer A.F."/>
            <person name="Becker S.L."/>
            <person name="Herrmann M."/>
            <person name="Eckmanns T."/>
            <person name="Haller S."/>
            <person name="Hoeller C."/>
            <person name="Debast S.B."/>
            <person name="Wolfhagen M.J."/>
            <person name="Hopman J."/>
            <person name="Kluytmans J."/>
            <person name="Langelaar M."/>
            <person name="Notermans D.W."/>
            <person name="ten Oever J."/>
            <person name="van den Barselaar P."/>
            <person name="Vonk A.B.A."/>
            <person name="Vos M.C."/>
            <person name="Ahmed N."/>
            <person name="Brown T."/>
            <person name="Crook D."/>
            <person name="Lamagni T."/>
            <person name="Phin N."/>
            <person name="Smith E.G."/>
            <person name="Zambon M."/>
            <person name="Serr A."/>
            <person name="Goetting T."/>
            <person name="Ebner W."/>
            <person name="Thuermer A."/>
            <person name="Utpatel C."/>
            <person name="Sproer C."/>
            <person name="Bunk B."/>
            <person name="Nubel U."/>
            <person name="Bloemberg G."/>
            <person name="Bottger E."/>
            <person name="Niemann S."/>
            <person name="Wagner D."/>
            <person name="Sax H."/>
        </authorList>
    </citation>
    <scope>NUCLEOTIDE SEQUENCE [LARGE SCALE GENOMIC DNA]</scope>
    <source>
        <strain evidence="4 5">ZUERICH-2</strain>
        <plasmid evidence="4 5">unnamed 2</plasmid>
    </source>
</reference>